<feature type="non-terminal residue" evidence="2">
    <location>
        <position position="1"/>
    </location>
</feature>
<dbReference type="Proteomes" id="UP000257109">
    <property type="component" value="Unassembled WGS sequence"/>
</dbReference>
<accession>A0A371FFB9</accession>
<reference evidence="2" key="1">
    <citation type="submission" date="2018-05" db="EMBL/GenBank/DDBJ databases">
        <title>Draft genome of Mucuna pruriens seed.</title>
        <authorList>
            <person name="Nnadi N.E."/>
            <person name="Vos R."/>
            <person name="Hasami M.H."/>
            <person name="Devisetty U.K."/>
            <person name="Aguiy J.C."/>
        </authorList>
    </citation>
    <scope>NUCLEOTIDE SEQUENCE [LARGE SCALE GENOMIC DNA]</scope>
    <source>
        <strain evidence="2">JCA_2017</strain>
    </source>
</reference>
<proteinExistence type="predicted"/>
<dbReference type="AlphaFoldDB" id="A0A371FFB9"/>
<feature type="region of interest" description="Disordered" evidence="1">
    <location>
        <begin position="70"/>
        <end position="93"/>
    </location>
</feature>
<evidence type="ECO:0000256" key="1">
    <source>
        <dbReference type="SAM" id="MobiDB-lite"/>
    </source>
</evidence>
<gene>
    <name evidence="2" type="ORF">CR513_42916</name>
</gene>
<organism evidence="2 3">
    <name type="scientific">Mucuna pruriens</name>
    <name type="common">Velvet bean</name>
    <name type="synonym">Dolichos pruriens</name>
    <dbReference type="NCBI Taxonomy" id="157652"/>
    <lineage>
        <taxon>Eukaryota</taxon>
        <taxon>Viridiplantae</taxon>
        <taxon>Streptophyta</taxon>
        <taxon>Embryophyta</taxon>
        <taxon>Tracheophyta</taxon>
        <taxon>Spermatophyta</taxon>
        <taxon>Magnoliopsida</taxon>
        <taxon>eudicotyledons</taxon>
        <taxon>Gunneridae</taxon>
        <taxon>Pentapetalae</taxon>
        <taxon>rosids</taxon>
        <taxon>fabids</taxon>
        <taxon>Fabales</taxon>
        <taxon>Fabaceae</taxon>
        <taxon>Papilionoideae</taxon>
        <taxon>50 kb inversion clade</taxon>
        <taxon>NPAAA clade</taxon>
        <taxon>indigoferoid/millettioid clade</taxon>
        <taxon>Phaseoleae</taxon>
        <taxon>Mucuna</taxon>
    </lineage>
</organism>
<name>A0A371FFB9_MUCPR</name>
<comment type="caution">
    <text evidence="2">The sequence shown here is derived from an EMBL/GenBank/DDBJ whole genome shotgun (WGS) entry which is preliminary data.</text>
</comment>
<protein>
    <submittedName>
        <fullName evidence="2">Uncharacterized protein</fullName>
    </submittedName>
</protein>
<keyword evidence="3" id="KW-1185">Reference proteome</keyword>
<evidence type="ECO:0000313" key="3">
    <source>
        <dbReference type="Proteomes" id="UP000257109"/>
    </source>
</evidence>
<sequence>MLIDFRIRDTTIPRIASSVLERTHPHALCMISVRYLVVEADTSYNVLISRPTLNTLGAIVSTPHLVKKFPSSDDEVGGDQAPRKGNISAHVEISTGIELDPKPPID</sequence>
<dbReference type="EMBL" id="QJKJ01009308">
    <property type="protein sequence ID" value="RDX77022.1"/>
    <property type="molecule type" value="Genomic_DNA"/>
</dbReference>
<evidence type="ECO:0000313" key="2">
    <source>
        <dbReference type="EMBL" id="RDX77022.1"/>
    </source>
</evidence>
<dbReference type="OrthoDB" id="1746852at2759"/>